<name>A0A3G8ZQN0_9ACTN</name>
<reference evidence="2 3" key="2">
    <citation type="submission" date="2018-12" db="EMBL/GenBank/DDBJ databases">
        <title>Nakamurella antarcticus sp. nov., isolated from Antarctica South Shetland Islands soil.</title>
        <authorList>
            <person name="Peng F."/>
        </authorList>
    </citation>
    <scope>NUCLEOTIDE SEQUENCE [LARGE SCALE GENOMIC DNA]</scope>
    <source>
        <strain evidence="2 3">S14-144</strain>
    </source>
</reference>
<keyword evidence="3" id="KW-1185">Reference proteome</keyword>
<accession>A0A3G8ZQN0</accession>
<evidence type="ECO:0008006" key="4">
    <source>
        <dbReference type="Google" id="ProtNLM"/>
    </source>
</evidence>
<evidence type="ECO:0000313" key="2">
    <source>
        <dbReference type="EMBL" id="AZI59539.1"/>
    </source>
</evidence>
<dbReference type="EMBL" id="CP034170">
    <property type="protein sequence ID" value="AZI59539.1"/>
    <property type="molecule type" value="Genomic_DNA"/>
</dbReference>
<feature type="transmembrane region" description="Helical" evidence="1">
    <location>
        <begin position="56"/>
        <end position="76"/>
    </location>
</feature>
<dbReference type="OrthoDB" id="3267646at2"/>
<keyword evidence="1" id="KW-1133">Transmembrane helix</keyword>
<dbReference type="KEGG" id="nak:EH165_10015"/>
<keyword evidence="1" id="KW-0472">Membrane</keyword>
<evidence type="ECO:0000313" key="3">
    <source>
        <dbReference type="Proteomes" id="UP000268084"/>
    </source>
</evidence>
<dbReference type="AlphaFoldDB" id="A0A3G8ZQN0"/>
<sequence>MTTMLSISGVMHFVTPKPFVAVVPRSLPGKEMLVAVSGVAELVCAGLVAAPKTRAIGGLASAALLVAVYPANISMAMRSRRQSRGFQLIAWMRLPMQFPLIAWALQIARESRPVSS</sequence>
<proteinExistence type="predicted"/>
<gene>
    <name evidence="2" type="ORF">EH165_10015</name>
</gene>
<dbReference type="PANTHER" id="PTHR36974:SF1">
    <property type="entry name" value="DOXX FAMILY MEMBRANE PROTEIN"/>
    <property type="match status" value="1"/>
</dbReference>
<keyword evidence="1" id="KW-0812">Transmembrane</keyword>
<organism evidence="2 3">
    <name type="scientific">Nakamurella antarctica</name>
    <dbReference type="NCBI Taxonomy" id="1902245"/>
    <lineage>
        <taxon>Bacteria</taxon>
        <taxon>Bacillati</taxon>
        <taxon>Actinomycetota</taxon>
        <taxon>Actinomycetes</taxon>
        <taxon>Nakamurellales</taxon>
        <taxon>Nakamurellaceae</taxon>
        <taxon>Nakamurella</taxon>
    </lineage>
</organism>
<evidence type="ECO:0000256" key="1">
    <source>
        <dbReference type="SAM" id="Phobius"/>
    </source>
</evidence>
<protein>
    <recommendedName>
        <fullName evidence="4">DoxX family protein</fullName>
    </recommendedName>
</protein>
<dbReference type="Proteomes" id="UP000268084">
    <property type="component" value="Chromosome"/>
</dbReference>
<reference evidence="2 3" key="1">
    <citation type="submission" date="2018-11" db="EMBL/GenBank/DDBJ databases">
        <authorList>
            <person name="Da X."/>
        </authorList>
    </citation>
    <scope>NUCLEOTIDE SEQUENCE [LARGE SCALE GENOMIC DNA]</scope>
    <source>
        <strain evidence="2 3">S14-144</strain>
    </source>
</reference>
<dbReference type="PANTHER" id="PTHR36974">
    <property type="entry name" value="MEMBRANE PROTEIN-RELATED"/>
    <property type="match status" value="1"/>
</dbReference>